<evidence type="ECO:0000256" key="13">
    <source>
        <dbReference type="HAMAP-Rule" id="MF_00394"/>
    </source>
</evidence>
<dbReference type="UniPathway" id="UPA00940"/>
<keyword evidence="2 13" id="KW-0444">Lipid biosynthesis</keyword>
<dbReference type="GO" id="GO:0008654">
    <property type="term" value="P:phospholipid biosynthetic process"/>
    <property type="evidence" value="ECO:0007669"/>
    <property type="project" value="UniProtKB-KW"/>
</dbReference>
<feature type="binding site" evidence="13">
    <location>
        <position position="280"/>
    </location>
    <ligand>
        <name>NADPH</name>
        <dbReference type="ChEBI" id="CHEBI:57783"/>
    </ligand>
</feature>
<dbReference type="GO" id="GO:0006650">
    <property type="term" value="P:glycerophospholipid metabolic process"/>
    <property type="evidence" value="ECO:0007669"/>
    <property type="project" value="UniProtKB-UniRule"/>
</dbReference>
<evidence type="ECO:0000256" key="5">
    <source>
        <dbReference type="ARBA" id="ARBA00023027"/>
    </source>
</evidence>
<comment type="caution">
    <text evidence="13">Lacks conserved residue(s) required for the propagation of feature annotation.</text>
</comment>
<feature type="binding site" evidence="13">
    <location>
        <position position="282"/>
    </location>
    <ligand>
        <name>NADPH</name>
        <dbReference type="ChEBI" id="CHEBI:57783"/>
    </ligand>
</feature>
<keyword evidence="13" id="KW-0963">Cytoplasm</keyword>
<sequence>MANVAVIGAGAWGTALAKLLADKGNPTALWAHRGDLAEQIGRDRQNHRYLPGVELPASLRATGDLEDALRGAELVVVVVPSHALREVIREAGRHIPPDALVCSATKGIENDSLMLMSEVLVDELGPEIEPRLSYLSGPSFAREVAAGQPTTVVVAGRSQRETHEVQRMLATDRFRVYSSDDVVGVEVGGALKNVVAIAAGICDGLGLGHNARAGLITRGLAEIGRMAAAKGANPLTLAGLSGMGDLVLTCTGELSRNRTVGLEMGRGRKLEDILAGLGHVAEGVRTAKSAYDLASKLGVVAPISVEVYRMLYEAKPPPQAVVDLMTRALTRE</sequence>
<keyword evidence="13" id="KW-0547">Nucleotide-binding</keyword>
<dbReference type="PANTHER" id="PTHR11728:SF1">
    <property type="entry name" value="GLYCEROL-3-PHOSPHATE DEHYDROGENASE [NAD(+)] 2, CHLOROPLASTIC"/>
    <property type="match status" value="1"/>
</dbReference>
<feature type="binding site" evidence="13">
    <location>
        <position position="141"/>
    </location>
    <ligand>
        <name>NADPH</name>
        <dbReference type="ChEBI" id="CHEBI:57783"/>
    </ligand>
</feature>
<keyword evidence="7 13" id="KW-0594">Phospholipid biosynthesis</keyword>
<feature type="binding site" evidence="16">
    <location>
        <position position="256"/>
    </location>
    <ligand>
        <name>NAD(+)</name>
        <dbReference type="ChEBI" id="CHEBI:57540"/>
    </ligand>
</feature>
<dbReference type="GO" id="GO:0141153">
    <property type="term" value="F:glycerol-3-phosphate dehydrogenase (NADP+) activity"/>
    <property type="evidence" value="ECO:0007669"/>
    <property type="project" value="RHEA"/>
</dbReference>
<comment type="catalytic activity">
    <reaction evidence="9">
        <text>sn-glycerol 3-phosphate + NADP(+) = dihydroxyacetone phosphate + NADPH + H(+)</text>
        <dbReference type="Rhea" id="RHEA:11096"/>
        <dbReference type="ChEBI" id="CHEBI:15378"/>
        <dbReference type="ChEBI" id="CHEBI:57597"/>
        <dbReference type="ChEBI" id="CHEBI:57642"/>
        <dbReference type="ChEBI" id="CHEBI:57783"/>
        <dbReference type="ChEBI" id="CHEBI:58349"/>
        <dbReference type="EC" id="1.1.1.94"/>
    </reaction>
    <physiologicalReaction direction="right-to-left" evidence="9">
        <dbReference type="Rhea" id="RHEA:11098"/>
    </physiologicalReaction>
</comment>
<feature type="binding site" evidence="15">
    <location>
        <position position="106"/>
    </location>
    <ligand>
        <name>substrate</name>
    </ligand>
</feature>
<dbReference type="GO" id="GO:0141152">
    <property type="term" value="F:glycerol-3-phosphate dehydrogenase (NAD+) activity"/>
    <property type="evidence" value="ECO:0007669"/>
    <property type="project" value="RHEA"/>
</dbReference>
<dbReference type="AlphaFoldDB" id="A0A2L0F6C0"/>
<dbReference type="NCBIfam" id="NF000942">
    <property type="entry name" value="PRK00094.1-4"/>
    <property type="match status" value="1"/>
</dbReference>
<feature type="binding site" evidence="13">
    <location>
        <position position="49"/>
    </location>
    <ligand>
        <name>NADPH</name>
        <dbReference type="ChEBI" id="CHEBI:57783"/>
    </ligand>
</feature>
<comment type="catalytic activity">
    <reaction evidence="13">
        <text>sn-glycerol 3-phosphate + NAD(+) = dihydroxyacetone phosphate + NADH + H(+)</text>
        <dbReference type="Rhea" id="RHEA:11092"/>
        <dbReference type="ChEBI" id="CHEBI:15378"/>
        <dbReference type="ChEBI" id="CHEBI:57540"/>
        <dbReference type="ChEBI" id="CHEBI:57597"/>
        <dbReference type="ChEBI" id="CHEBI:57642"/>
        <dbReference type="ChEBI" id="CHEBI:57945"/>
        <dbReference type="EC" id="1.1.1.94"/>
    </reaction>
</comment>
<feature type="binding site" evidence="13">
    <location>
        <position position="256"/>
    </location>
    <ligand>
        <name>sn-glycerol 3-phosphate</name>
        <dbReference type="ChEBI" id="CHEBI:57597"/>
    </ligand>
</feature>
<evidence type="ECO:0000256" key="4">
    <source>
        <dbReference type="ARBA" id="ARBA00023002"/>
    </source>
</evidence>
<dbReference type="Proteomes" id="UP000238348">
    <property type="component" value="Chromosome"/>
</dbReference>
<dbReference type="PANTHER" id="PTHR11728">
    <property type="entry name" value="GLYCEROL-3-PHOSPHATE DEHYDROGENASE"/>
    <property type="match status" value="1"/>
</dbReference>
<dbReference type="SUPFAM" id="SSF48179">
    <property type="entry name" value="6-phosphogluconate dehydrogenase C-terminal domain-like"/>
    <property type="match status" value="1"/>
</dbReference>
<keyword evidence="5 13" id="KW-0520">NAD</keyword>
<evidence type="ECO:0000256" key="16">
    <source>
        <dbReference type="PIRSR" id="PIRSR000114-3"/>
    </source>
</evidence>
<keyword evidence="8 13" id="KW-1208">Phospholipid metabolism</keyword>
<feature type="binding site" evidence="16">
    <location>
        <position position="141"/>
    </location>
    <ligand>
        <name>NAD(+)</name>
        <dbReference type="ChEBI" id="CHEBI:57540"/>
    </ligand>
</feature>
<feature type="binding site" evidence="16">
    <location>
        <begin position="8"/>
        <end position="13"/>
    </location>
    <ligand>
        <name>NAD(+)</name>
        <dbReference type="ChEBI" id="CHEBI:57540"/>
    </ligand>
</feature>
<dbReference type="EMBL" id="CP012673">
    <property type="protein sequence ID" value="AUX47116.1"/>
    <property type="molecule type" value="Genomic_DNA"/>
</dbReference>
<evidence type="ECO:0000256" key="12">
    <source>
        <dbReference type="ARBA" id="ARBA00080511"/>
    </source>
</evidence>
<evidence type="ECO:0000256" key="2">
    <source>
        <dbReference type="ARBA" id="ARBA00022516"/>
    </source>
</evidence>
<dbReference type="GO" id="GO:0046167">
    <property type="term" value="P:glycerol-3-phosphate biosynthetic process"/>
    <property type="evidence" value="ECO:0007669"/>
    <property type="project" value="UniProtKB-UniRule"/>
</dbReference>
<dbReference type="PRINTS" id="PR00077">
    <property type="entry name" value="GPDHDRGNASE"/>
</dbReference>
<feature type="binding site" evidence="13">
    <location>
        <position position="256"/>
    </location>
    <ligand>
        <name>NADPH</name>
        <dbReference type="ChEBI" id="CHEBI:57783"/>
    </ligand>
</feature>
<feature type="binding site" evidence="13">
    <location>
        <position position="32"/>
    </location>
    <ligand>
        <name>NADPH</name>
        <dbReference type="ChEBI" id="CHEBI:57783"/>
    </ligand>
</feature>
<feature type="binding site" evidence="15">
    <location>
        <begin position="256"/>
        <end position="257"/>
    </location>
    <ligand>
        <name>substrate</name>
    </ligand>
</feature>
<dbReference type="GO" id="GO:0046168">
    <property type="term" value="P:glycerol-3-phosphate catabolic process"/>
    <property type="evidence" value="ECO:0007669"/>
    <property type="project" value="InterPro"/>
</dbReference>
<dbReference type="FunFam" id="3.40.50.720:FF:000019">
    <property type="entry name" value="Glycerol-3-phosphate dehydrogenase [NAD(P)+]"/>
    <property type="match status" value="1"/>
</dbReference>
<dbReference type="GO" id="GO:0051287">
    <property type="term" value="F:NAD binding"/>
    <property type="evidence" value="ECO:0007669"/>
    <property type="project" value="InterPro"/>
</dbReference>
<evidence type="ECO:0000313" key="21">
    <source>
        <dbReference type="Proteomes" id="UP000238348"/>
    </source>
</evidence>
<keyword evidence="4 13" id="KW-0560">Oxidoreductase</keyword>
<feature type="binding site" evidence="13">
    <location>
        <position position="106"/>
    </location>
    <ligand>
        <name>NADPH</name>
        <dbReference type="ChEBI" id="CHEBI:57783"/>
    </ligand>
</feature>
<feature type="binding site" evidence="13">
    <location>
        <position position="255"/>
    </location>
    <ligand>
        <name>sn-glycerol 3-phosphate</name>
        <dbReference type="ChEBI" id="CHEBI:57597"/>
    </ligand>
</feature>
<organism evidence="20 21">
    <name type="scientific">Sorangium cellulosum</name>
    <name type="common">Polyangium cellulosum</name>
    <dbReference type="NCBI Taxonomy" id="56"/>
    <lineage>
        <taxon>Bacteria</taxon>
        <taxon>Pseudomonadati</taxon>
        <taxon>Myxococcota</taxon>
        <taxon>Polyangia</taxon>
        <taxon>Polyangiales</taxon>
        <taxon>Polyangiaceae</taxon>
        <taxon>Sorangium</taxon>
    </lineage>
</organism>
<evidence type="ECO:0000256" key="7">
    <source>
        <dbReference type="ARBA" id="ARBA00023209"/>
    </source>
</evidence>
<evidence type="ECO:0000256" key="9">
    <source>
        <dbReference type="ARBA" id="ARBA00052716"/>
    </source>
</evidence>
<dbReference type="NCBIfam" id="NF000940">
    <property type="entry name" value="PRK00094.1-2"/>
    <property type="match status" value="1"/>
</dbReference>
<evidence type="ECO:0000256" key="3">
    <source>
        <dbReference type="ARBA" id="ARBA00022857"/>
    </source>
</evidence>
<name>A0A2L0F6C0_SORCE</name>
<dbReference type="GO" id="GO:0005829">
    <property type="term" value="C:cytosol"/>
    <property type="evidence" value="ECO:0007669"/>
    <property type="project" value="TreeGrafter"/>
</dbReference>
<feature type="binding site" evidence="13">
    <location>
        <position position="33"/>
    </location>
    <ligand>
        <name>NADPH</name>
        <dbReference type="ChEBI" id="CHEBI:57783"/>
    </ligand>
</feature>
<feature type="domain" description="Glycerol-3-phosphate dehydrogenase NAD-dependent C-terminal" evidence="19">
    <location>
        <begin position="181"/>
        <end position="321"/>
    </location>
</feature>
<feature type="binding site" evidence="13">
    <location>
        <position position="106"/>
    </location>
    <ligand>
        <name>sn-glycerol 3-phosphate</name>
        <dbReference type="ChEBI" id="CHEBI:57597"/>
    </ligand>
</feature>
<dbReference type="InterPro" id="IPR036291">
    <property type="entry name" value="NAD(P)-bd_dom_sf"/>
</dbReference>
<dbReference type="InterPro" id="IPR006168">
    <property type="entry name" value="G3P_DH_NAD-dep"/>
</dbReference>
<dbReference type="PROSITE" id="PS00957">
    <property type="entry name" value="NAD_G3PDH"/>
    <property type="match status" value="1"/>
</dbReference>
<accession>A0A2L0F6C0</accession>
<proteinExistence type="inferred from homology"/>
<evidence type="ECO:0000256" key="1">
    <source>
        <dbReference type="ARBA" id="ARBA00011009"/>
    </source>
</evidence>
<evidence type="ECO:0000256" key="17">
    <source>
        <dbReference type="RuleBase" id="RU000437"/>
    </source>
</evidence>
<dbReference type="InterPro" id="IPR011128">
    <property type="entry name" value="G3P_DH_NAD-dep_N"/>
</dbReference>
<keyword evidence="3 13" id="KW-0521">NADP</keyword>
<dbReference type="EC" id="1.1.1.94" evidence="10 13"/>
<evidence type="ECO:0000256" key="10">
    <source>
        <dbReference type="ARBA" id="ARBA00066687"/>
    </source>
</evidence>
<dbReference type="Gene3D" id="3.40.50.720">
    <property type="entry name" value="NAD(P)-binding Rossmann-like Domain"/>
    <property type="match status" value="1"/>
</dbReference>
<evidence type="ECO:0000256" key="15">
    <source>
        <dbReference type="PIRSR" id="PIRSR000114-2"/>
    </source>
</evidence>
<feature type="binding site" evidence="13">
    <location>
        <position position="245"/>
    </location>
    <ligand>
        <name>sn-glycerol 3-phosphate</name>
        <dbReference type="ChEBI" id="CHEBI:57597"/>
    </ligand>
</feature>
<feature type="binding site" evidence="13">
    <location>
        <position position="139"/>
    </location>
    <ligand>
        <name>sn-glycerol 3-phosphate</name>
        <dbReference type="ChEBI" id="CHEBI:57597"/>
    </ligand>
</feature>
<evidence type="ECO:0000313" key="20">
    <source>
        <dbReference type="EMBL" id="AUX47116.1"/>
    </source>
</evidence>
<keyword evidence="6 13" id="KW-0443">Lipid metabolism</keyword>
<dbReference type="Gene3D" id="1.10.1040.10">
    <property type="entry name" value="N-(1-d-carboxylethyl)-l-norvaline Dehydrogenase, domain 2"/>
    <property type="match status" value="1"/>
</dbReference>
<feature type="binding site" evidence="13">
    <location>
        <position position="257"/>
    </location>
    <ligand>
        <name>sn-glycerol 3-phosphate</name>
        <dbReference type="ChEBI" id="CHEBI:57597"/>
    </ligand>
</feature>
<gene>
    <name evidence="13 20" type="primary">gpsA</name>
    <name evidence="20" type="ORF">SOCE26_086280</name>
</gene>
<dbReference type="Pfam" id="PF07479">
    <property type="entry name" value="NAD_Gly3P_dh_C"/>
    <property type="match status" value="1"/>
</dbReference>
<dbReference type="InterPro" id="IPR006109">
    <property type="entry name" value="G3P_DH_NAD-dep_C"/>
</dbReference>
<dbReference type="GO" id="GO:0005975">
    <property type="term" value="P:carbohydrate metabolic process"/>
    <property type="evidence" value="ECO:0007669"/>
    <property type="project" value="InterPro"/>
</dbReference>
<dbReference type="OrthoDB" id="9812273at2"/>
<evidence type="ECO:0000256" key="8">
    <source>
        <dbReference type="ARBA" id="ARBA00023264"/>
    </source>
</evidence>
<evidence type="ECO:0000259" key="19">
    <source>
        <dbReference type="Pfam" id="PF07479"/>
    </source>
</evidence>
<dbReference type="HAMAP" id="MF_00394">
    <property type="entry name" value="NAD_Glyc3P_dehydrog"/>
    <property type="match status" value="1"/>
</dbReference>
<dbReference type="PIRSF" id="PIRSF000114">
    <property type="entry name" value="Glycerol-3-P_dh"/>
    <property type="match status" value="1"/>
</dbReference>
<evidence type="ECO:0000256" key="6">
    <source>
        <dbReference type="ARBA" id="ARBA00023098"/>
    </source>
</evidence>
<comment type="similarity">
    <text evidence="1 13 17">Belongs to the NAD-dependent glycerol-3-phosphate dehydrogenase family.</text>
</comment>
<comment type="function">
    <text evidence="13">Catalyzes the reduction of the glycolytic intermediate dihydroxyacetone phosphate (DHAP) to sn-glycerol 3-phosphate (G3P), the key precursor for phospholipid synthesis.</text>
</comment>
<protein>
    <recommendedName>
        <fullName evidence="11 13">Glycerol-3-phosphate dehydrogenase [NAD(P)+]</fullName>
        <ecNumber evidence="10 13">1.1.1.94</ecNumber>
    </recommendedName>
    <alternativeName>
        <fullName evidence="13">NAD(P)(+)-dependent glycerol-3-phosphate dehydrogenase</fullName>
    </alternativeName>
    <alternativeName>
        <fullName evidence="12 13">NAD(P)H-dependent dihydroxyacetone-phosphate reductase</fullName>
    </alternativeName>
</protein>
<feature type="binding site" evidence="13">
    <location>
        <position position="192"/>
    </location>
    <ligand>
        <name>sn-glycerol 3-phosphate</name>
        <dbReference type="ChEBI" id="CHEBI:57597"/>
    </ligand>
</feature>
<feature type="active site" description="Proton acceptor" evidence="13 14">
    <location>
        <position position="192"/>
    </location>
</feature>
<evidence type="ECO:0000259" key="18">
    <source>
        <dbReference type="Pfam" id="PF01210"/>
    </source>
</evidence>
<evidence type="ECO:0000256" key="14">
    <source>
        <dbReference type="PIRSR" id="PIRSR000114-1"/>
    </source>
</evidence>
<dbReference type="InterPro" id="IPR008927">
    <property type="entry name" value="6-PGluconate_DH-like_C_sf"/>
</dbReference>
<comment type="subcellular location">
    <subcellularLocation>
        <location evidence="13">Cytoplasm</location>
    </subcellularLocation>
</comment>
<dbReference type="InterPro" id="IPR013328">
    <property type="entry name" value="6PGD_dom2"/>
</dbReference>
<evidence type="ECO:0000256" key="11">
    <source>
        <dbReference type="ARBA" id="ARBA00069372"/>
    </source>
</evidence>
<dbReference type="RefSeq" id="WP_104985188.1">
    <property type="nucleotide sequence ID" value="NZ_CP012673.1"/>
</dbReference>
<dbReference type="Pfam" id="PF01210">
    <property type="entry name" value="NAD_Gly3P_dh_N"/>
    <property type="match status" value="1"/>
</dbReference>
<dbReference type="FunFam" id="1.10.1040.10:FF:000001">
    <property type="entry name" value="Glycerol-3-phosphate dehydrogenase [NAD(P)+]"/>
    <property type="match status" value="1"/>
</dbReference>
<feature type="domain" description="Glycerol-3-phosphate dehydrogenase NAD-dependent N-terminal" evidence="18">
    <location>
        <begin position="3"/>
        <end position="159"/>
    </location>
</feature>
<reference evidence="20 21" key="1">
    <citation type="submission" date="2015-09" db="EMBL/GenBank/DDBJ databases">
        <title>Sorangium comparison.</title>
        <authorList>
            <person name="Zaburannyi N."/>
            <person name="Bunk B."/>
            <person name="Overmann J."/>
            <person name="Mueller R."/>
        </authorList>
    </citation>
    <scope>NUCLEOTIDE SEQUENCE [LARGE SCALE GENOMIC DNA]</scope>
    <source>
        <strain evidence="20 21">So ce26</strain>
    </source>
</reference>
<comment type="pathway">
    <text evidence="13">Membrane lipid metabolism; glycerophospholipid metabolism.</text>
</comment>
<feature type="binding site" evidence="13">
    <location>
        <position position="137"/>
    </location>
    <ligand>
        <name>sn-glycerol 3-phosphate</name>
        <dbReference type="ChEBI" id="CHEBI:57597"/>
    </ligand>
</feature>
<feature type="binding site" evidence="13">
    <location>
        <position position="12"/>
    </location>
    <ligand>
        <name>NADPH</name>
        <dbReference type="ChEBI" id="CHEBI:57783"/>
    </ligand>
</feature>
<dbReference type="SUPFAM" id="SSF51735">
    <property type="entry name" value="NAD(P)-binding Rossmann-fold domains"/>
    <property type="match status" value="1"/>
</dbReference>